<evidence type="ECO:0000313" key="2">
    <source>
        <dbReference type="EMBL" id="HAU1880052.1"/>
    </source>
</evidence>
<dbReference type="Proteomes" id="UP000866496">
    <property type="component" value="Unassembled WGS sequence"/>
</dbReference>
<dbReference type="Gene3D" id="2.40.10.220">
    <property type="entry name" value="predicted glycosyltransferase like domains"/>
    <property type="match status" value="1"/>
</dbReference>
<gene>
    <name evidence="3" type="ORF">C3928_09710</name>
    <name evidence="2" type="ORF">JBJ86_07305</name>
</gene>
<evidence type="ECO:0000313" key="4">
    <source>
        <dbReference type="Proteomes" id="UP000239239"/>
    </source>
</evidence>
<dbReference type="OrthoDB" id="5567005at2"/>
<dbReference type="Proteomes" id="UP000239239">
    <property type="component" value="Unassembled WGS sequence"/>
</dbReference>
<reference evidence="2" key="3">
    <citation type="submission" date="2019-10" db="EMBL/GenBank/DDBJ databases">
        <authorList>
            <consortium name="NCBI Pathogen Detection Project"/>
        </authorList>
    </citation>
    <scope>NUCLEOTIDE SEQUENCE</scope>
    <source>
        <strain evidence="2">AZ00058701</strain>
    </source>
</reference>
<evidence type="ECO:0000259" key="1">
    <source>
        <dbReference type="Pfam" id="PF07238"/>
    </source>
</evidence>
<dbReference type="InterPro" id="IPR009875">
    <property type="entry name" value="PilZ_domain"/>
</dbReference>
<feature type="domain" description="PilZ" evidence="1">
    <location>
        <begin position="105"/>
        <end position="178"/>
    </location>
</feature>
<protein>
    <submittedName>
        <fullName evidence="3">PilZ domain-containing protein</fullName>
    </submittedName>
</protein>
<accession>A0A2S6F6S5</accession>
<dbReference type="GO" id="GO:0035438">
    <property type="term" value="F:cyclic-di-GMP binding"/>
    <property type="evidence" value="ECO:0007669"/>
    <property type="project" value="InterPro"/>
</dbReference>
<name>A0A2S6F6S5_LEGPN</name>
<dbReference type="AlphaFoldDB" id="A0A2S6F6S5"/>
<reference evidence="2" key="1">
    <citation type="journal article" date="2018" name="Genome Biol.">
        <title>SKESA: strategic k-mer extension for scrupulous assemblies.</title>
        <authorList>
            <person name="Souvorov A."/>
            <person name="Agarwala R."/>
            <person name="Lipman D.J."/>
        </authorList>
    </citation>
    <scope>NUCLEOTIDE SEQUENCE</scope>
    <source>
        <strain evidence="2">AZ00058701</strain>
    </source>
</reference>
<reference evidence="3 4" key="2">
    <citation type="submission" date="2018-02" db="EMBL/GenBank/DDBJ databases">
        <title>Draft genome sequences of four Legionella pneumophila clinical strains isolated in Ontario.</title>
        <authorList>
            <person name="Fortuna A."/>
            <person name="Ramnarine R."/>
            <person name="Li A."/>
            <person name="Frantz C."/>
            <person name="Mallo G."/>
        </authorList>
    </citation>
    <scope>NUCLEOTIDE SEQUENCE [LARGE SCALE GENOMIC DNA]</scope>
    <source>
        <strain evidence="3 4">LG61</strain>
    </source>
</reference>
<dbReference type="EMBL" id="DACWHX010000008">
    <property type="protein sequence ID" value="HAU1880052.1"/>
    <property type="molecule type" value="Genomic_DNA"/>
</dbReference>
<organism evidence="3 4">
    <name type="scientific">Legionella pneumophila</name>
    <dbReference type="NCBI Taxonomy" id="446"/>
    <lineage>
        <taxon>Bacteria</taxon>
        <taxon>Pseudomonadati</taxon>
        <taxon>Pseudomonadota</taxon>
        <taxon>Gammaproteobacteria</taxon>
        <taxon>Legionellales</taxon>
        <taxon>Legionellaceae</taxon>
        <taxon>Legionella</taxon>
    </lineage>
</organism>
<evidence type="ECO:0000313" key="3">
    <source>
        <dbReference type="EMBL" id="PPK30331.1"/>
    </source>
</evidence>
<dbReference type="Pfam" id="PF07238">
    <property type="entry name" value="PilZ"/>
    <property type="match status" value="1"/>
</dbReference>
<dbReference type="EMBL" id="PQWY01000012">
    <property type="protein sequence ID" value="PPK30331.1"/>
    <property type="molecule type" value="Genomic_DNA"/>
</dbReference>
<proteinExistence type="predicted"/>
<sequence length="187" mass="21725">MTMPVHERRQHFRIDDHIYFDYRILAPGEFCSDIEITNQLLGENGQKYMEAAQYFQGIDYELAELTQVMAVKEPALAHYLNLLNAKIDYLSRQMLMSSKVQLRKVNISLGGMAFKTMEQIREKTNLKIILYTKPKMIPIIVDAVVVYSQYQSETHYRTAVAFCNLTSEQEQLLSQHILQAQIKSRAD</sequence>
<comment type="caution">
    <text evidence="3">The sequence shown here is derived from an EMBL/GenBank/DDBJ whole genome shotgun (WGS) entry which is preliminary data.</text>
</comment>